<dbReference type="Gene3D" id="1.20.920.10">
    <property type="entry name" value="Bromodomain-like"/>
    <property type="match status" value="1"/>
</dbReference>
<dbReference type="Pfam" id="PF03004">
    <property type="entry name" value="Transposase_24"/>
    <property type="match status" value="1"/>
</dbReference>
<feature type="compositionally biased region" description="Low complexity" evidence="3">
    <location>
        <begin position="634"/>
        <end position="643"/>
    </location>
</feature>
<feature type="compositionally biased region" description="Polar residues" evidence="3">
    <location>
        <begin position="1024"/>
        <end position="1034"/>
    </location>
</feature>
<feature type="compositionally biased region" description="Pro residues" evidence="3">
    <location>
        <begin position="1046"/>
        <end position="1060"/>
    </location>
</feature>
<dbReference type="SMART" id="SM00297">
    <property type="entry name" value="BROMO"/>
    <property type="match status" value="1"/>
</dbReference>
<dbReference type="Pfam" id="PF00439">
    <property type="entry name" value="Bromodomain"/>
    <property type="match status" value="1"/>
</dbReference>
<keyword evidence="6" id="KW-1185">Reference proteome</keyword>
<comment type="caution">
    <text evidence="5">The sequence shown here is derived from an EMBL/GenBank/DDBJ whole genome shotgun (WGS) entry which is preliminary data.</text>
</comment>
<evidence type="ECO:0000256" key="3">
    <source>
        <dbReference type="SAM" id="MobiDB-lite"/>
    </source>
</evidence>
<dbReference type="InterPro" id="IPR018359">
    <property type="entry name" value="Bromodomain_CS"/>
</dbReference>
<evidence type="ECO:0000313" key="5">
    <source>
        <dbReference type="EMBL" id="KAG8368846.1"/>
    </source>
</evidence>
<feature type="region of interest" description="Disordered" evidence="3">
    <location>
        <begin position="1024"/>
        <end position="1060"/>
    </location>
</feature>
<feature type="compositionally biased region" description="Basic and acidic residues" evidence="3">
    <location>
        <begin position="617"/>
        <end position="626"/>
    </location>
</feature>
<keyword evidence="1 2" id="KW-0103">Bromodomain</keyword>
<reference evidence="5" key="1">
    <citation type="submission" date="2019-10" db="EMBL/GenBank/DDBJ databases">
        <authorList>
            <person name="Zhang R."/>
            <person name="Pan Y."/>
            <person name="Wang J."/>
            <person name="Ma R."/>
            <person name="Yu S."/>
        </authorList>
    </citation>
    <scope>NUCLEOTIDE SEQUENCE</scope>
    <source>
        <strain evidence="5">LA-IB0</strain>
        <tissue evidence="5">Leaf</tissue>
    </source>
</reference>
<dbReference type="PROSITE" id="PS50014">
    <property type="entry name" value="BROMODOMAIN_2"/>
    <property type="match status" value="1"/>
</dbReference>
<dbReference type="PRINTS" id="PR00503">
    <property type="entry name" value="BROMODOMAIN"/>
</dbReference>
<feature type="compositionally biased region" description="Polar residues" evidence="3">
    <location>
        <begin position="363"/>
        <end position="373"/>
    </location>
</feature>
<dbReference type="EMBL" id="WHWC01000015">
    <property type="protein sequence ID" value="KAG8368846.1"/>
    <property type="molecule type" value="Genomic_DNA"/>
</dbReference>
<feature type="compositionally biased region" description="Basic and acidic residues" evidence="3">
    <location>
        <begin position="659"/>
        <end position="690"/>
    </location>
</feature>
<feature type="domain" description="Bromo" evidence="4">
    <location>
        <begin position="158"/>
        <end position="231"/>
    </location>
</feature>
<feature type="region of interest" description="Disordered" evidence="3">
    <location>
        <begin position="487"/>
        <end position="690"/>
    </location>
</feature>
<dbReference type="InterPro" id="IPR004252">
    <property type="entry name" value="Probable_transposase_24"/>
</dbReference>
<feature type="compositionally biased region" description="Polar residues" evidence="3">
    <location>
        <begin position="510"/>
        <end position="532"/>
    </location>
</feature>
<dbReference type="AlphaFoldDB" id="A0AAV6WC23"/>
<feature type="compositionally biased region" description="Low complexity" evidence="3">
    <location>
        <begin position="974"/>
        <end position="991"/>
    </location>
</feature>
<evidence type="ECO:0000256" key="2">
    <source>
        <dbReference type="PROSITE-ProRule" id="PRU00035"/>
    </source>
</evidence>
<dbReference type="SUPFAM" id="SSF47370">
    <property type="entry name" value="Bromodomain"/>
    <property type="match status" value="1"/>
</dbReference>
<sequence>MERAFDIRGIRRLRHIILLGDNFKEEMKRKRGSGKRKARKPFVTEAADVSVDPGYYSDINAENDGFDSRKEIETREVNTNLSGQRVGLDKPVTNNKTVGGAAATLAWAISSSCTNLKSDRVQLQHERVGEKEPKSSLVHHVYNKPDLDAAQSVIKKIMETDAAVPFNAPVDPIAMGIPDYFDIIDTPMDFGTICSKLENGLKYRNSEEVLNDVQLIWDNCCKYNKKGSYIVELMKRVKNNFMKQWAAAGLYKEQRSVNNGHLSHNSQVLAEPTMRHEETEHLNPVSSTISRSAYLQEHDWSQRQHQQLSNCCSHSFKPQQISCCSHTQHDLAPQHDHFAHLQPVNLMNGKPCSQWVNEAGPSLVQSSRPSPSCSFMGPPKQRPFMHHSSSSQLPQLPQSHLQSGLNAQSAGHLHLPLREHAFNSGRDDDNRYHPQQYQVDPVHMQAYQPSASCMPVHQPNQCASHQFQSSHIDGGRNINFAGNMHIPPPTESTANCNKRGTEYPQAPVTDKTSCQNLNQMNSTPEKSSSSMANIEPCQPLEKTCQNQPESSPSEHLHSTADNNFSKRKTRSQGRVQCQEQLSSMMNGQEQIETVSPQSRPPPCTAVTMQTRAKSKRLISDRGRVDSSRTSLLMGDGNQSASDSGSDDADDEQVPDEASEEVHAQHDGLPHTSEQREPTNSEIEDKVERDKDGREILIIEGKREYFDKGSFTNFNEDKNEAGFKISGASSQLKSHIADSHLALSFISTAAPRSMLGDLRSWYNDVWPTFNKVPEHVKEKLFERFKTKFTWRDPWSEWTVYKIFKSYCSRSFSSEMLRLRTEKKSRSAPPPDYMRQDIWEALWDIWETPKFKKLGEKCRRNRLSDRDGLGVAKSTAGTISIAHHARRMALKNDGRPVPHEMVFGRCHRRNKGQGPFVDQKSKQTLETYNKLKETQSQSNGSMISTRGSSTFYPKAWAEASGGLKNGRSYGVGNLYNNNVTPSGPNPSNSSSQVEVEQLKEQLQELKREQQELKAVLGQIISATHTTHGNVSGQHFSPGQYPVPGQYSAPPPSQYPPPPPPQY</sequence>
<feature type="compositionally biased region" description="Acidic residues" evidence="3">
    <location>
        <begin position="644"/>
        <end position="658"/>
    </location>
</feature>
<dbReference type="InterPro" id="IPR036427">
    <property type="entry name" value="Bromodomain-like_sf"/>
</dbReference>
<dbReference type="InterPro" id="IPR001487">
    <property type="entry name" value="Bromodomain"/>
</dbReference>
<dbReference type="PROSITE" id="PS00633">
    <property type="entry name" value="BROMODOMAIN_1"/>
    <property type="match status" value="1"/>
</dbReference>
<feature type="region of interest" description="Disordered" evidence="3">
    <location>
        <begin position="972"/>
        <end position="991"/>
    </location>
</feature>
<evidence type="ECO:0000313" key="6">
    <source>
        <dbReference type="Proteomes" id="UP000826271"/>
    </source>
</evidence>
<dbReference type="Proteomes" id="UP000826271">
    <property type="component" value="Unassembled WGS sequence"/>
</dbReference>
<evidence type="ECO:0000256" key="1">
    <source>
        <dbReference type="ARBA" id="ARBA00023117"/>
    </source>
</evidence>
<accession>A0AAV6WC23</accession>
<proteinExistence type="predicted"/>
<name>A0AAV6WC23_9LAMI</name>
<feature type="compositionally biased region" description="Polar residues" evidence="3">
    <location>
        <begin position="572"/>
        <end position="597"/>
    </location>
</feature>
<dbReference type="PANTHER" id="PTHR47809:SF2">
    <property type="entry name" value="DNA-BINDING BROMODOMAIN-CONTAINING PROTEIN"/>
    <property type="match status" value="1"/>
</dbReference>
<protein>
    <recommendedName>
        <fullName evidence="4">Bromo domain-containing protein</fullName>
    </recommendedName>
</protein>
<dbReference type="PANTHER" id="PTHR47809">
    <property type="entry name" value="DNA-BINDING BROMODOMAIN-CONTAINING PROTEIN"/>
    <property type="match status" value="1"/>
</dbReference>
<feature type="region of interest" description="Disordered" evidence="3">
    <location>
        <begin position="361"/>
        <end position="397"/>
    </location>
</feature>
<gene>
    <name evidence="5" type="ORF">BUALT_Bualt15G0089200</name>
</gene>
<evidence type="ECO:0000259" key="4">
    <source>
        <dbReference type="PROSITE" id="PS50014"/>
    </source>
</evidence>
<feature type="compositionally biased region" description="Low complexity" evidence="3">
    <location>
        <begin position="386"/>
        <end position="397"/>
    </location>
</feature>
<organism evidence="5 6">
    <name type="scientific">Buddleja alternifolia</name>
    <dbReference type="NCBI Taxonomy" id="168488"/>
    <lineage>
        <taxon>Eukaryota</taxon>
        <taxon>Viridiplantae</taxon>
        <taxon>Streptophyta</taxon>
        <taxon>Embryophyta</taxon>
        <taxon>Tracheophyta</taxon>
        <taxon>Spermatophyta</taxon>
        <taxon>Magnoliopsida</taxon>
        <taxon>eudicotyledons</taxon>
        <taxon>Gunneridae</taxon>
        <taxon>Pentapetalae</taxon>
        <taxon>asterids</taxon>
        <taxon>lamiids</taxon>
        <taxon>Lamiales</taxon>
        <taxon>Scrophulariaceae</taxon>
        <taxon>Buddlejeae</taxon>
        <taxon>Buddleja</taxon>
    </lineage>
</organism>